<evidence type="ECO:0000259" key="5">
    <source>
        <dbReference type="Pfam" id="PF04042"/>
    </source>
</evidence>
<dbReference type="PANTHER" id="PTHR10416:SF0">
    <property type="entry name" value="DNA POLYMERASE DELTA SUBUNIT 2"/>
    <property type="match status" value="1"/>
</dbReference>
<keyword evidence="3" id="KW-0235">DNA replication</keyword>
<gene>
    <name evidence="7" type="ORF">PPENT_87.1.T0750156</name>
</gene>
<dbReference type="GO" id="GO:0003677">
    <property type="term" value="F:DNA binding"/>
    <property type="evidence" value="ECO:0007669"/>
    <property type="project" value="InterPro"/>
</dbReference>
<accession>A0A8S1VXF7</accession>
<dbReference type="GO" id="GO:0006271">
    <property type="term" value="P:DNA strand elongation involved in DNA replication"/>
    <property type="evidence" value="ECO:0007669"/>
    <property type="project" value="TreeGrafter"/>
</dbReference>
<evidence type="ECO:0000313" key="8">
    <source>
        <dbReference type="Proteomes" id="UP000689195"/>
    </source>
</evidence>
<dbReference type="Pfam" id="PF18018">
    <property type="entry name" value="DNA_pol_D_N"/>
    <property type="match status" value="1"/>
</dbReference>
<dbReference type="InterPro" id="IPR007185">
    <property type="entry name" value="DNA_pol_a/d/e_bsu"/>
</dbReference>
<proteinExistence type="inferred from homology"/>
<evidence type="ECO:0000256" key="2">
    <source>
        <dbReference type="ARBA" id="ARBA00006035"/>
    </source>
</evidence>
<evidence type="ECO:0008006" key="9">
    <source>
        <dbReference type="Google" id="ProtNLM"/>
    </source>
</evidence>
<dbReference type="PANTHER" id="PTHR10416">
    <property type="entry name" value="DNA POLYMERASE DELTA SUBUNIT 2"/>
    <property type="match status" value="1"/>
</dbReference>
<feature type="domain" description="DNA polymerase delta subunit OB-fold" evidence="6">
    <location>
        <begin position="51"/>
        <end position="180"/>
    </location>
</feature>
<dbReference type="GO" id="GO:0043625">
    <property type="term" value="C:delta DNA polymerase complex"/>
    <property type="evidence" value="ECO:0007669"/>
    <property type="project" value="TreeGrafter"/>
</dbReference>
<dbReference type="Proteomes" id="UP000689195">
    <property type="component" value="Unassembled WGS sequence"/>
</dbReference>
<name>A0A8S1VXF7_9CILI</name>
<dbReference type="FunFam" id="3.60.21.50:FF:000011">
    <property type="entry name" value="DNA polymerase delta subunit 2"/>
    <property type="match status" value="1"/>
</dbReference>
<protein>
    <recommendedName>
        <fullName evidence="9">DNA polymerase delta small subunit</fullName>
    </recommendedName>
</protein>
<dbReference type="InterPro" id="IPR024826">
    <property type="entry name" value="DNA_pol_delta/II_ssu"/>
</dbReference>
<keyword evidence="4" id="KW-0539">Nucleus</keyword>
<dbReference type="Pfam" id="PF04042">
    <property type="entry name" value="DNA_pol_E_B"/>
    <property type="match status" value="1"/>
</dbReference>
<dbReference type="OrthoDB" id="3763at2759"/>
<evidence type="ECO:0000256" key="1">
    <source>
        <dbReference type="ARBA" id="ARBA00004123"/>
    </source>
</evidence>
<dbReference type="CDD" id="cd07387">
    <property type="entry name" value="MPP_PolD2_C"/>
    <property type="match status" value="1"/>
</dbReference>
<dbReference type="AlphaFoldDB" id="A0A8S1VXF7"/>
<dbReference type="EMBL" id="CAJJDO010000075">
    <property type="protein sequence ID" value="CAD8181013.1"/>
    <property type="molecule type" value="Genomic_DNA"/>
</dbReference>
<sequence length="456" mass="51842">MEVESNIDMSFILQKLKLNAEKKFNNERTGFEIQQTSKFYLPPRNKSIKAQYSHIYYMRYISLAKRFQTNSNDSQFIELIQKIQNQQGSIKAIGTIFKEMKLKPYYFSQNSNKAKQGYVSNEDVCYLEDKSGRVKLQIHNAKLCLPNKKDKIINVWDLVTGITLMIEGQIIANNVVKVERLYLPTLPETPMLKPINSTSYLCLISGLNYNSSESTTKYRHMIDYMQGNLYSGEGSEIPYNISQVIILGNLYSKLDEAIDLQITNPQQDFKGLYNKLQLNIKGVDELISQLISVTPVAVMPGVNEPVSQMLPQTPLHKSHFPETLDKTNQLIFLTNPTEFTLGDLKVLGTSGQNIQDIKKCSLINDQQDVDLLEMTLYYGHIAPTAPDTLISYPQQLQDPFVLQELPNIYFAGNMSKYGTKMVADNVRIVSVPAFSETGIICLINLNTLECFPIHIQ</sequence>
<evidence type="ECO:0000256" key="3">
    <source>
        <dbReference type="ARBA" id="ARBA00022705"/>
    </source>
</evidence>
<evidence type="ECO:0000313" key="7">
    <source>
        <dbReference type="EMBL" id="CAD8181013.1"/>
    </source>
</evidence>
<comment type="similarity">
    <text evidence="2">Belongs to the DNA polymerase delta/II small subunit family.</text>
</comment>
<comment type="caution">
    <text evidence="7">The sequence shown here is derived from an EMBL/GenBank/DDBJ whole genome shotgun (WGS) entry which is preliminary data.</text>
</comment>
<dbReference type="InterPro" id="IPR040663">
    <property type="entry name" value="DNA_pol_D_N"/>
</dbReference>
<organism evidence="7 8">
    <name type="scientific">Paramecium pentaurelia</name>
    <dbReference type="NCBI Taxonomy" id="43138"/>
    <lineage>
        <taxon>Eukaryota</taxon>
        <taxon>Sar</taxon>
        <taxon>Alveolata</taxon>
        <taxon>Ciliophora</taxon>
        <taxon>Intramacronucleata</taxon>
        <taxon>Oligohymenophorea</taxon>
        <taxon>Peniculida</taxon>
        <taxon>Parameciidae</taxon>
        <taxon>Paramecium</taxon>
    </lineage>
</organism>
<dbReference type="InterPro" id="IPR041863">
    <property type="entry name" value="PolD2_C"/>
</dbReference>
<reference evidence="7" key="1">
    <citation type="submission" date="2021-01" db="EMBL/GenBank/DDBJ databases">
        <authorList>
            <consortium name="Genoscope - CEA"/>
            <person name="William W."/>
        </authorList>
    </citation>
    <scope>NUCLEOTIDE SEQUENCE</scope>
</reference>
<evidence type="ECO:0000259" key="6">
    <source>
        <dbReference type="Pfam" id="PF18018"/>
    </source>
</evidence>
<evidence type="ECO:0000256" key="4">
    <source>
        <dbReference type="ARBA" id="ARBA00023242"/>
    </source>
</evidence>
<feature type="domain" description="DNA polymerase alpha/delta/epsilon subunit B" evidence="5">
    <location>
        <begin position="202"/>
        <end position="417"/>
    </location>
</feature>
<comment type="subcellular location">
    <subcellularLocation>
        <location evidence="1">Nucleus</location>
    </subcellularLocation>
</comment>
<keyword evidence="8" id="KW-1185">Reference proteome</keyword>